<name>A0A5P9NGA9_9GAMM</name>
<sequence>MSSHNCDKGAAVEVLKKRYRKPELNSFGKVRELTQGGTGSVVEMGQMMVIMRQMP</sequence>
<dbReference type="Proteomes" id="UP000326287">
    <property type="component" value="Chromosome"/>
</dbReference>
<reference evidence="1 2" key="1">
    <citation type="submission" date="2019-02" db="EMBL/GenBank/DDBJ databases">
        <authorList>
            <person name="Li S.-H."/>
        </authorList>
    </citation>
    <scope>NUCLEOTIDE SEQUENCE [LARGE SCALE GENOMIC DNA]</scope>
    <source>
        <strain evidence="1 2">IMCC14385</strain>
    </source>
</reference>
<organism evidence="1 2">
    <name type="scientific">Halioglobus maricola</name>
    <dbReference type="NCBI Taxonomy" id="2601894"/>
    <lineage>
        <taxon>Bacteria</taxon>
        <taxon>Pseudomonadati</taxon>
        <taxon>Pseudomonadota</taxon>
        <taxon>Gammaproteobacteria</taxon>
        <taxon>Cellvibrionales</taxon>
        <taxon>Halieaceae</taxon>
        <taxon>Halioglobus</taxon>
    </lineage>
</organism>
<protein>
    <submittedName>
        <fullName evidence="1">Lasso RiPP family leader peptide-containing protein</fullName>
    </submittedName>
</protein>
<keyword evidence="2" id="KW-1185">Reference proteome</keyword>
<accession>A0A5P9NGA9</accession>
<dbReference type="KEGG" id="halc:EY643_02405"/>
<dbReference type="OrthoDB" id="966053at2"/>
<dbReference type="AlphaFoldDB" id="A0A5P9NGA9"/>
<dbReference type="EMBL" id="CP036422">
    <property type="protein sequence ID" value="QFU74595.1"/>
    <property type="molecule type" value="Genomic_DNA"/>
</dbReference>
<evidence type="ECO:0000313" key="2">
    <source>
        <dbReference type="Proteomes" id="UP000326287"/>
    </source>
</evidence>
<dbReference type="NCBIfam" id="NF033521">
    <property type="entry name" value="lasso_leader_L3"/>
    <property type="match status" value="1"/>
</dbReference>
<gene>
    <name evidence="1" type="ORF">EY643_02405</name>
</gene>
<proteinExistence type="predicted"/>
<dbReference type="RefSeq" id="WP_152660707.1">
    <property type="nucleotide sequence ID" value="NZ_CP036422.1"/>
</dbReference>
<evidence type="ECO:0000313" key="1">
    <source>
        <dbReference type="EMBL" id="QFU74595.1"/>
    </source>
</evidence>